<keyword evidence="3" id="KW-1185">Reference proteome</keyword>
<protein>
    <recommendedName>
        <fullName evidence="4">Thaumatin-like protein 1b</fullName>
    </recommendedName>
</protein>
<evidence type="ECO:0008006" key="4">
    <source>
        <dbReference type="Google" id="ProtNLM"/>
    </source>
</evidence>
<dbReference type="SMART" id="SM00205">
    <property type="entry name" value="THN"/>
    <property type="match status" value="1"/>
</dbReference>
<gene>
    <name evidence="2" type="ORF">Nepgr_005113</name>
</gene>
<dbReference type="EMBL" id="BSYO01000004">
    <property type="protein sequence ID" value="GMH03274.1"/>
    <property type="molecule type" value="Genomic_DNA"/>
</dbReference>
<dbReference type="SUPFAM" id="SSF49870">
    <property type="entry name" value="Osmotin, thaumatin-like protein"/>
    <property type="match status" value="1"/>
</dbReference>
<evidence type="ECO:0000256" key="1">
    <source>
        <dbReference type="SAM" id="MobiDB-lite"/>
    </source>
</evidence>
<dbReference type="PANTHER" id="PTHR31048">
    <property type="entry name" value="OS03G0233200 PROTEIN"/>
    <property type="match status" value="1"/>
</dbReference>
<accession>A0AAD3S2J8</accession>
<name>A0AAD3S2J8_NEPGR</name>
<dbReference type="FunFam" id="2.60.110.10:FF:000001">
    <property type="entry name" value="THAUMATIN-LIKE PROTEIN 1"/>
    <property type="match status" value="1"/>
</dbReference>
<dbReference type="PROSITE" id="PS00316">
    <property type="entry name" value="THAUMATIN_1"/>
    <property type="match status" value="1"/>
</dbReference>
<feature type="region of interest" description="Disordered" evidence="1">
    <location>
        <begin position="1"/>
        <end position="20"/>
    </location>
</feature>
<dbReference type="InterPro" id="IPR037176">
    <property type="entry name" value="Osmotin/thaumatin-like_sf"/>
</dbReference>
<dbReference type="Gene3D" id="2.60.110.10">
    <property type="entry name" value="Thaumatin"/>
    <property type="match status" value="1"/>
</dbReference>
<dbReference type="AlphaFoldDB" id="A0AAD3S2J8"/>
<dbReference type="InterPro" id="IPR001938">
    <property type="entry name" value="Thaumatin"/>
</dbReference>
<dbReference type="PROSITE" id="PS51367">
    <property type="entry name" value="THAUMATIN_2"/>
    <property type="match status" value="1"/>
</dbReference>
<reference evidence="2" key="1">
    <citation type="submission" date="2023-05" db="EMBL/GenBank/DDBJ databases">
        <title>Nepenthes gracilis genome sequencing.</title>
        <authorList>
            <person name="Fukushima K."/>
        </authorList>
    </citation>
    <scope>NUCLEOTIDE SEQUENCE</scope>
    <source>
        <strain evidence="2">SING2019-196</strain>
    </source>
</reference>
<dbReference type="InterPro" id="IPR017949">
    <property type="entry name" value="Thaumatin_CS"/>
</dbReference>
<comment type="caution">
    <text evidence="2">The sequence shown here is derived from an EMBL/GenBank/DDBJ whole genome shotgun (WGS) entry which is preliminary data.</text>
</comment>
<dbReference type="Pfam" id="PF00314">
    <property type="entry name" value="Thaumatin"/>
    <property type="match status" value="1"/>
</dbReference>
<dbReference type="Proteomes" id="UP001279734">
    <property type="component" value="Unassembled WGS sequence"/>
</dbReference>
<dbReference type="PRINTS" id="PR00347">
    <property type="entry name" value="THAUMATIN"/>
</dbReference>
<proteinExistence type="predicted"/>
<sequence>MSQNAVGGTHLSFSPIGRRSSGHQLRDAYQISSSCNCRRCFQPAQFTVSMAKFGFLFSIFTLALHHHFLPGVMSTTFTILNQCDYTNGESQAVSPPASWGGRFWGRTLCATDNSTGKFTCQTGDCGSGKVECAGGGAAPPATLAEFKLDGDGGLDFYDVSLVDGYNIPMLVVPEGGSGANCTSTGCVVDLNSACPSDLRVLSDDSGETVACKSACDAFNQPQYCCSGSYSSPDTCKPSSYSELFKKACPRAYSYAYDDKSSTFTCGGSANYAITFCPSPSTSQKASEGQTSPASGTPSMNSSMVYVGVLEASSSPSTSINVLGSHAFAGSVAIVAAILRLWQLC</sequence>
<dbReference type="CDD" id="cd09218">
    <property type="entry name" value="TLP-PA"/>
    <property type="match status" value="1"/>
</dbReference>
<evidence type="ECO:0000313" key="2">
    <source>
        <dbReference type="EMBL" id="GMH03274.1"/>
    </source>
</evidence>
<evidence type="ECO:0000313" key="3">
    <source>
        <dbReference type="Proteomes" id="UP001279734"/>
    </source>
</evidence>
<organism evidence="2 3">
    <name type="scientific">Nepenthes gracilis</name>
    <name type="common">Slender pitcher plant</name>
    <dbReference type="NCBI Taxonomy" id="150966"/>
    <lineage>
        <taxon>Eukaryota</taxon>
        <taxon>Viridiplantae</taxon>
        <taxon>Streptophyta</taxon>
        <taxon>Embryophyta</taxon>
        <taxon>Tracheophyta</taxon>
        <taxon>Spermatophyta</taxon>
        <taxon>Magnoliopsida</taxon>
        <taxon>eudicotyledons</taxon>
        <taxon>Gunneridae</taxon>
        <taxon>Pentapetalae</taxon>
        <taxon>Caryophyllales</taxon>
        <taxon>Nepenthaceae</taxon>
        <taxon>Nepenthes</taxon>
    </lineage>
</organism>